<dbReference type="PANTHER" id="PTHR42084">
    <property type="entry name" value="YALI0E26631P"/>
    <property type="match status" value="1"/>
</dbReference>
<dbReference type="EMBL" id="JAJGCB010000013">
    <property type="protein sequence ID" value="KAJ8989563.1"/>
    <property type="molecule type" value="Genomic_DNA"/>
</dbReference>
<feature type="compositionally biased region" description="Polar residues" evidence="1">
    <location>
        <begin position="37"/>
        <end position="50"/>
    </location>
</feature>
<feature type="compositionally biased region" description="Polar residues" evidence="1">
    <location>
        <begin position="16"/>
        <end position="30"/>
    </location>
</feature>
<reference evidence="2" key="1">
    <citation type="submission" date="2023-01" db="EMBL/GenBank/DDBJ databases">
        <title>Exophiala dermititidis isolated from Cystic Fibrosis Patient.</title>
        <authorList>
            <person name="Kurbessoian T."/>
            <person name="Crocker A."/>
            <person name="Murante D."/>
            <person name="Hogan D.A."/>
            <person name="Stajich J.E."/>
        </authorList>
    </citation>
    <scope>NUCLEOTIDE SEQUENCE</scope>
    <source>
        <strain evidence="2">Ex8</strain>
    </source>
</reference>
<dbReference type="AlphaFoldDB" id="A0AAN6ITA2"/>
<evidence type="ECO:0000256" key="1">
    <source>
        <dbReference type="SAM" id="MobiDB-lite"/>
    </source>
</evidence>
<sequence length="438" mass="48271">MSADLYAAFMAGGNDVPQTSKGSSGQSDVQTSHRTDQGAVTVQPSYNTPQREFYKQDAPPLWQRDRNGADVLFDADQPEPDDDFGEFESVGDSNSGLPQVDVARQDELPPLLPDLLGGDDASYAPRRVANATAYPQDQTVQNQQTKKDIKGPSWKDDWGDFEQTGVGEQPGLEQSANQGNAEPFTGSDSIVDAAEDDWEPFSDGEPEKKQNTARAPTKNVSTLAQPVQAAPSPAPSAAPAFERPTNVPPPSSLIQLLSSACQTIHNHNTGHVKPKAELALQVMGVYRTACRVVAGRSLRWKRDTILAQSVRIGQAGKSGGMKLASLNKNESAKELRDAEEMIHDWSNYLHEFKSILAQAHFPPHRLRISSTSTIQTLKYTSGKDSTKQCAVCGLRRTERLPEVDVDADDIFGEFWTEHWGHKECYDFWYTYKELLGHR</sequence>
<feature type="compositionally biased region" description="Polar residues" evidence="1">
    <location>
        <begin position="212"/>
        <end position="223"/>
    </location>
</feature>
<feature type="compositionally biased region" description="Polar residues" evidence="1">
    <location>
        <begin position="133"/>
        <end position="144"/>
    </location>
</feature>
<feature type="compositionally biased region" description="Acidic residues" evidence="1">
    <location>
        <begin position="193"/>
        <end position="204"/>
    </location>
</feature>
<name>A0AAN6ITA2_EXODE</name>
<proteinExistence type="predicted"/>
<evidence type="ECO:0000313" key="2">
    <source>
        <dbReference type="EMBL" id="KAJ8989563.1"/>
    </source>
</evidence>
<feature type="compositionally biased region" description="Low complexity" evidence="1">
    <location>
        <begin position="224"/>
        <end position="240"/>
    </location>
</feature>
<dbReference type="PANTHER" id="PTHR42084:SF1">
    <property type="entry name" value="SERINE_THREONINE-PROTEIN KINASE PPK6"/>
    <property type="match status" value="1"/>
</dbReference>
<feature type="region of interest" description="Disordered" evidence="1">
    <location>
        <begin position="1"/>
        <end position="244"/>
    </location>
</feature>
<feature type="compositionally biased region" description="Basic and acidic residues" evidence="1">
    <location>
        <begin position="145"/>
        <end position="158"/>
    </location>
</feature>
<dbReference type="Proteomes" id="UP001161757">
    <property type="component" value="Unassembled WGS sequence"/>
</dbReference>
<gene>
    <name evidence="2" type="ORF">HRR80_006290</name>
</gene>
<accession>A0AAN6ITA2</accession>
<evidence type="ECO:0000313" key="3">
    <source>
        <dbReference type="Proteomes" id="UP001161757"/>
    </source>
</evidence>
<feature type="compositionally biased region" description="Acidic residues" evidence="1">
    <location>
        <begin position="76"/>
        <end position="86"/>
    </location>
</feature>
<organism evidence="2 3">
    <name type="scientific">Exophiala dermatitidis</name>
    <name type="common">Black yeast-like fungus</name>
    <name type="synonym">Wangiella dermatitidis</name>
    <dbReference type="NCBI Taxonomy" id="5970"/>
    <lineage>
        <taxon>Eukaryota</taxon>
        <taxon>Fungi</taxon>
        <taxon>Dikarya</taxon>
        <taxon>Ascomycota</taxon>
        <taxon>Pezizomycotina</taxon>
        <taxon>Eurotiomycetes</taxon>
        <taxon>Chaetothyriomycetidae</taxon>
        <taxon>Chaetothyriales</taxon>
        <taxon>Herpotrichiellaceae</taxon>
        <taxon>Exophiala</taxon>
    </lineage>
</organism>
<protein>
    <submittedName>
        <fullName evidence="2">Uncharacterized protein</fullName>
    </submittedName>
</protein>
<comment type="caution">
    <text evidence="2">The sequence shown here is derived from an EMBL/GenBank/DDBJ whole genome shotgun (WGS) entry which is preliminary data.</text>
</comment>